<comment type="caution">
    <text evidence="1">The sequence shown here is derived from an EMBL/GenBank/DDBJ whole genome shotgun (WGS) entry which is preliminary data.</text>
</comment>
<dbReference type="InterPro" id="IPR023214">
    <property type="entry name" value="HAD_sf"/>
</dbReference>
<accession>A0A2M7V497</accession>
<dbReference type="SFLD" id="SFLDS00003">
    <property type="entry name" value="Haloacid_Dehalogenase"/>
    <property type="match status" value="1"/>
</dbReference>
<name>A0A2M7V497_9BACT</name>
<dbReference type="Gene3D" id="3.40.50.1000">
    <property type="entry name" value="HAD superfamily/HAD-like"/>
    <property type="match status" value="1"/>
</dbReference>
<gene>
    <name evidence="1" type="ORF">COX83_02220</name>
</gene>
<protein>
    <recommendedName>
        <fullName evidence="3">HAD family phosphatase</fullName>
    </recommendedName>
</protein>
<dbReference type="InterPro" id="IPR036412">
    <property type="entry name" value="HAD-like_sf"/>
</dbReference>
<dbReference type="SUPFAM" id="SSF56784">
    <property type="entry name" value="HAD-like"/>
    <property type="match status" value="1"/>
</dbReference>
<proteinExistence type="predicted"/>
<dbReference type="EMBL" id="PFPI01000028">
    <property type="protein sequence ID" value="PIZ93353.1"/>
    <property type="molecule type" value="Genomic_DNA"/>
</dbReference>
<reference evidence="2" key="1">
    <citation type="submission" date="2017-09" db="EMBL/GenBank/DDBJ databases">
        <title>Depth-based differentiation of microbial function through sediment-hosted aquifers and enrichment of novel symbionts in the deep terrestrial subsurface.</title>
        <authorList>
            <person name="Probst A.J."/>
            <person name="Ladd B."/>
            <person name="Jarett J.K."/>
            <person name="Geller-Mcgrath D.E."/>
            <person name="Sieber C.M.K."/>
            <person name="Emerson J.B."/>
            <person name="Anantharaman K."/>
            <person name="Thomas B.C."/>
            <person name="Malmstrom R."/>
            <person name="Stieglmeier M."/>
            <person name="Klingl A."/>
            <person name="Woyke T."/>
            <person name="Ryan C.M."/>
            <person name="Banfield J.F."/>
        </authorList>
    </citation>
    <scope>NUCLEOTIDE SEQUENCE [LARGE SCALE GENOMIC DNA]</scope>
</reference>
<dbReference type="Proteomes" id="UP000230078">
    <property type="component" value="Unassembled WGS sequence"/>
</dbReference>
<dbReference type="PANTHER" id="PTHR43611:SF3">
    <property type="entry name" value="FLAVIN MONONUCLEOTIDE HYDROLASE 1, CHLOROPLATIC"/>
    <property type="match status" value="1"/>
</dbReference>
<evidence type="ECO:0000313" key="1">
    <source>
        <dbReference type="EMBL" id="PIZ93353.1"/>
    </source>
</evidence>
<dbReference type="SFLD" id="SFLDG01129">
    <property type="entry name" value="C1.5:_HAD__Beta-PGM__Phosphata"/>
    <property type="match status" value="1"/>
</dbReference>
<dbReference type="InterPro" id="IPR041492">
    <property type="entry name" value="HAD_2"/>
</dbReference>
<dbReference type="AlphaFoldDB" id="A0A2M7V497"/>
<evidence type="ECO:0000313" key="2">
    <source>
        <dbReference type="Proteomes" id="UP000230078"/>
    </source>
</evidence>
<evidence type="ECO:0008006" key="3">
    <source>
        <dbReference type="Google" id="ProtNLM"/>
    </source>
</evidence>
<organism evidence="1 2">
    <name type="scientific">Candidatus Magasanikbacteria bacterium CG_4_10_14_0_2_um_filter_41_31</name>
    <dbReference type="NCBI Taxonomy" id="1974639"/>
    <lineage>
        <taxon>Bacteria</taxon>
        <taxon>Candidatus Magasanikiibacteriota</taxon>
    </lineage>
</organism>
<dbReference type="PANTHER" id="PTHR43611">
    <property type="entry name" value="ALPHA-D-GLUCOSE 1-PHOSPHATE PHOSPHATASE"/>
    <property type="match status" value="1"/>
</dbReference>
<sequence length="203" mass="24199">MKKLFLFDIDHVLVHPPSYGANHTLEEAGLDVSWTSSFFLAYYDDCQRGNIDLVEVLTPYLKTCGWTKSTKEFLNEWFSYEYHLDEELLTYIQTLREQGFSCVINSDQEKYRKHYILEKMNFSNLFDAFYFSCDVGYLKQDEKRFEIVYDDIVKQFGRVEKDEIFFVDDQQKNVDVAKKFGIDAVVYKSNEKTIKEIERRIKI</sequence>
<dbReference type="Pfam" id="PF13419">
    <property type="entry name" value="HAD_2"/>
    <property type="match status" value="1"/>
</dbReference>